<dbReference type="GO" id="GO:0004792">
    <property type="term" value="F:thiosulfate-cyanide sulfurtransferase activity"/>
    <property type="evidence" value="ECO:0007669"/>
    <property type="project" value="TreeGrafter"/>
</dbReference>
<dbReference type="Gene3D" id="3.40.50.720">
    <property type="entry name" value="NAD(P)-binding Rossmann-like Domain"/>
    <property type="match status" value="1"/>
</dbReference>
<evidence type="ECO:0000313" key="3">
    <source>
        <dbReference type="EMBL" id="WFN36908.1"/>
    </source>
</evidence>
<dbReference type="AlphaFoldDB" id="A0AAF0FUU3"/>
<evidence type="ECO:0000259" key="2">
    <source>
        <dbReference type="Pfam" id="PF00899"/>
    </source>
</evidence>
<dbReference type="InterPro" id="IPR045886">
    <property type="entry name" value="ThiF/MoeB/HesA"/>
</dbReference>
<dbReference type="GeneID" id="79948826"/>
<sequence length="239" mass="25988">MISERYERQVLLLSEEGQKRLYESKVFIAGAGGLGSPVLVYLTLAGVGKIVVADNDTVSLSNLNRQFLHDLSKLGDIKTDSARDTLNRLNPDVEIEGIFEAVTDDNISEITKDCSLIIDCLDNFEARRVLNREAVRTGIFMIHGAVSGWDGQATTIMPGKTPCYECIFPFDKTPSGNFPIVGTTAGVIGSIQANEAVRILAGYEPSLGGKLLIWDGRTASVDQIPLLRNEKCHVCSGLK</sequence>
<accession>A0AAF0FUU3</accession>
<name>A0AAF0FUU3_9EURY</name>
<feature type="domain" description="THIF-type NAD/FAD binding fold" evidence="2">
    <location>
        <begin position="6"/>
        <end position="233"/>
    </location>
</feature>
<reference evidence="3" key="1">
    <citation type="submission" date="2022-01" db="EMBL/GenBank/DDBJ databases">
        <title>Complete genome of Methanomicrobium antiquum DSM 21220.</title>
        <authorList>
            <person name="Chen S.-C."/>
            <person name="You Y.-T."/>
            <person name="Zhou Y.-Z."/>
            <person name="Lai M.-C."/>
        </authorList>
    </citation>
    <scope>NUCLEOTIDE SEQUENCE</scope>
    <source>
        <strain evidence="3">DSM 21220</strain>
    </source>
</reference>
<dbReference type="GO" id="GO:0008641">
    <property type="term" value="F:ubiquitin-like modifier activating enzyme activity"/>
    <property type="evidence" value="ECO:0007669"/>
    <property type="project" value="InterPro"/>
</dbReference>
<dbReference type="Pfam" id="PF00899">
    <property type="entry name" value="ThiF"/>
    <property type="match status" value="1"/>
</dbReference>
<proteinExistence type="inferred from homology"/>
<dbReference type="PANTHER" id="PTHR10953:SF102">
    <property type="entry name" value="ADENYLYLTRANSFERASE AND SULFURTRANSFERASE MOCS3"/>
    <property type="match status" value="1"/>
</dbReference>
<gene>
    <name evidence="3" type="ORF">L1994_00480</name>
</gene>
<dbReference type="SUPFAM" id="SSF69572">
    <property type="entry name" value="Activating enzymes of the ubiquitin-like proteins"/>
    <property type="match status" value="1"/>
</dbReference>
<dbReference type="CDD" id="cd00757">
    <property type="entry name" value="ThiF_MoeB_HesA_family"/>
    <property type="match status" value="1"/>
</dbReference>
<dbReference type="InterPro" id="IPR000594">
    <property type="entry name" value="ThiF_NAD_FAD-bd"/>
</dbReference>
<dbReference type="KEGG" id="manq:L1994_00480"/>
<dbReference type="PANTHER" id="PTHR10953">
    <property type="entry name" value="UBIQUITIN-ACTIVATING ENZYME E1"/>
    <property type="match status" value="1"/>
</dbReference>
<dbReference type="Proteomes" id="UP001218895">
    <property type="component" value="Chromosome"/>
</dbReference>
<keyword evidence="4" id="KW-1185">Reference proteome</keyword>
<dbReference type="EMBL" id="CP091092">
    <property type="protein sequence ID" value="WFN36908.1"/>
    <property type="molecule type" value="Genomic_DNA"/>
</dbReference>
<dbReference type="GO" id="GO:0005737">
    <property type="term" value="C:cytoplasm"/>
    <property type="evidence" value="ECO:0007669"/>
    <property type="project" value="TreeGrafter"/>
</dbReference>
<evidence type="ECO:0000313" key="4">
    <source>
        <dbReference type="Proteomes" id="UP001218895"/>
    </source>
</evidence>
<dbReference type="FunFam" id="3.40.50.720:FF:000080">
    <property type="entry name" value="Thiazole biosynthesis adenylyltransferase ThiF"/>
    <property type="match status" value="1"/>
</dbReference>
<protein>
    <submittedName>
        <fullName evidence="3">HesA/MoeB/ThiF family protein</fullName>
    </submittedName>
</protein>
<dbReference type="GO" id="GO:0016779">
    <property type="term" value="F:nucleotidyltransferase activity"/>
    <property type="evidence" value="ECO:0007669"/>
    <property type="project" value="TreeGrafter"/>
</dbReference>
<comment type="similarity">
    <text evidence="1">Belongs to the HesA/MoeB/ThiF family.</text>
</comment>
<evidence type="ECO:0000256" key="1">
    <source>
        <dbReference type="ARBA" id="ARBA00009919"/>
    </source>
</evidence>
<organism evidence="3 4">
    <name type="scientific">Methanomicrobium antiquum</name>
    <dbReference type="NCBI Taxonomy" id="487686"/>
    <lineage>
        <taxon>Archaea</taxon>
        <taxon>Methanobacteriati</taxon>
        <taxon>Methanobacteriota</taxon>
        <taxon>Stenosarchaea group</taxon>
        <taxon>Methanomicrobia</taxon>
        <taxon>Methanomicrobiales</taxon>
        <taxon>Methanomicrobiaceae</taxon>
        <taxon>Methanomicrobium</taxon>
    </lineage>
</organism>
<dbReference type="RefSeq" id="WP_278099745.1">
    <property type="nucleotide sequence ID" value="NZ_CP091092.1"/>
</dbReference>
<dbReference type="InterPro" id="IPR035985">
    <property type="entry name" value="Ubiquitin-activating_enz"/>
</dbReference>